<comment type="pathway">
    <text evidence="10">Lipid metabolism; phospholipid metabolism.</text>
</comment>
<comment type="caution">
    <text evidence="11">The sequence shown here is derived from an EMBL/GenBank/DDBJ whole genome shotgun (WGS) entry which is preliminary data.</text>
</comment>
<evidence type="ECO:0000256" key="9">
    <source>
        <dbReference type="ARBA" id="ARBA00023264"/>
    </source>
</evidence>
<dbReference type="NCBIfam" id="TIGR00023">
    <property type="entry name" value="glycerol-3-phosphate 1-O-acyltransferase PlsY"/>
    <property type="match status" value="1"/>
</dbReference>
<comment type="similarity">
    <text evidence="10">Belongs to the PlsY family.</text>
</comment>
<feature type="transmembrane region" description="Helical" evidence="10">
    <location>
        <begin position="181"/>
        <end position="198"/>
    </location>
</feature>
<evidence type="ECO:0000256" key="2">
    <source>
        <dbReference type="ARBA" id="ARBA00022516"/>
    </source>
</evidence>
<comment type="function">
    <text evidence="10">Catalyzes the transfer of an acyl group from acyl-phosphate (acyl-PO(4)) to glycerol-3-phosphate (G3P) to form lysophosphatidic acid (LPA). This enzyme utilizes acyl-phosphate as fatty acyl donor, but not acyl-CoA or acyl-ACP.</text>
</comment>
<keyword evidence="6 10" id="KW-0443">Lipid metabolism</keyword>
<dbReference type="GO" id="GO:0004366">
    <property type="term" value="F:glycerol-3-phosphate O-acyltransferase activity"/>
    <property type="evidence" value="ECO:0007669"/>
    <property type="project" value="UniProtKB-EC"/>
</dbReference>
<dbReference type="Pfam" id="PF02660">
    <property type="entry name" value="G3P_acyltransf"/>
    <property type="match status" value="1"/>
</dbReference>
<keyword evidence="3 10" id="KW-0808">Transferase</keyword>
<keyword evidence="7 10" id="KW-0472">Membrane</keyword>
<evidence type="ECO:0000256" key="4">
    <source>
        <dbReference type="ARBA" id="ARBA00022692"/>
    </source>
</evidence>
<organism evidence="11 12">
    <name type="scientific">Eubacterium album</name>
    <dbReference type="NCBI Taxonomy" id="2978477"/>
    <lineage>
        <taxon>Bacteria</taxon>
        <taxon>Bacillati</taxon>
        <taxon>Bacillota</taxon>
        <taxon>Clostridia</taxon>
        <taxon>Eubacteriales</taxon>
        <taxon>Eubacteriaceae</taxon>
        <taxon>Eubacterium</taxon>
    </lineage>
</organism>
<evidence type="ECO:0000256" key="1">
    <source>
        <dbReference type="ARBA" id="ARBA00022475"/>
    </source>
</evidence>
<dbReference type="RefSeq" id="WP_260978805.1">
    <property type="nucleotide sequence ID" value="NZ_JAODBU010000008.1"/>
</dbReference>
<gene>
    <name evidence="10 11" type="primary">plsY</name>
    <name evidence="11" type="ORF">N5B56_09535</name>
</gene>
<dbReference type="EC" id="2.3.1.275" evidence="10"/>
<feature type="transmembrane region" description="Helical" evidence="10">
    <location>
        <begin position="82"/>
        <end position="104"/>
    </location>
</feature>
<evidence type="ECO:0000256" key="5">
    <source>
        <dbReference type="ARBA" id="ARBA00022989"/>
    </source>
</evidence>
<dbReference type="PANTHER" id="PTHR30309:SF0">
    <property type="entry name" value="GLYCEROL-3-PHOSPHATE ACYLTRANSFERASE-RELATED"/>
    <property type="match status" value="1"/>
</dbReference>
<evidence type="ECO:0000256" key="10">
    <source>
        <dbReference type="HAMAP-Rule" id="MF_01043"/>
    </source>
</evidence>
<evidence type="ECO:0000256" key="8">
    <source>
        <dbReference type="ARBA" id="ARBA00023209"/>
    </source>
</evidence>
<keyword evidence="5 10" id="KW-1133">Transmembrane helix</keyword>
<dbReference type="InterPro" id="IPR003811">
    <property type="entry name" value="G3P_acylTferase_PlsY"/>
</dbReference>
<keyword evidence="9 10" id="KW-1208">Phospholipid metabolism</keyword>
<evidence type="ECO:0000313" key="11">
    <source>
        <dbReference type="EMBL" id="MCT7399320.1"/>
    </source>
</evidence>
<evidence type="ECO:0000256" key="7">
    <source>
        <dbReference type="ARBA" id="ARBA00023136"/>
    </source>
</evidence>
<dbReference type="PANTHER" id="PTHR30309">
    <property type="entry name" value="INNER MEMBRANE PROTEIN YGIH"/>
    <property type="match status" value="1"/>
</dbReference>
<evidence type="ECO:0000313" key="12">
    <source>
        <dbReference type="Proteomes" id="UP001431199"/>
    </source>
</evidence>
<protein>
    <recommendedName>
        <fullName evidence="10">Glycerol-3-phosphate acyltransferase</fullName>
    </recommendedName>
    <alternativeName>
        <fullName evidence="10">Acyl-PO4 G3P acyltransferase</fullName>
    </alternativeName>
    <alternativeName>
        <fullName evidence="10">Acyl-phosphate--glycerol-3-phosphate acyltransferase</fullName>
    </alternativeName>
    <alternativeName>
        <fullName evidence="10">G3P acyltransferase</fullName>
        <shortName evidence="10">GPAT</shortName>
        <ecNumber evidence="10">2.3.1.275</ecNumber>
    </alternativeName>
    <alternativeName>
        <fullName evidence="10">Lysophosphatidic acid synthase</fullName>
        <shortName evidence="10">LPA synthase</shortName>
    </alternativeName>
</protein>
<comment type="subcellular location">
    <subcellularLocation>
        <location evidence="10">Cell membrane</location>
        <topology evidence="10">Multi-pass membrane protein</topology>
    </subcellularLocation>
</comment>
<feature type="transmembrane region" description="Helical" evidence="10">
    <location>
        <begin position="6"/>
        <end position="25"/>
    </location>
</feature>
<dbReference type="EMBL" id="JAODBU010000008">
    <property type="protein sequence ID" value="MCT7399320.1"/>
    <property type="molecule type" value="Genomic_DNA"/>
</dbReference>
<evidence type="ECO:0000256" key="3">
    <source>
        <dbReference type="ARBA" id="ARBA00022679"/>
    </source>
</evidence>
<evidence type="ECO:0000256" key="6">
    <source>
        <dbReference type="ARBA" id="ARBA00023098"/>
    </source>
</evidence>
<sequence length="219" mass="24454">MIAQRIICIVLGYFFGLIEMGYILGKIKNIDIRDFGSGNSGTTNTMRVLGKKAGLITFFVDALKAVFCGLLVYALFHKSCENIMFVLLLYSGFGVILGHNFPFYMKFKGGKGIAASAGMITSLAIYDWKFVVLGFFVFFISLYITKYVSFSSLMLMGSLLIEMIVWGQLGMVHNLNPECRIEAYIITGLMTALAFVRHKDNIKRLANGTERKIGEKKEA</sequence>
<name>A0ABT2M1J8_9FIRM</name>
<feature type="transmembrane region" description="Helical" evidence="10">
    <location>
        <begin position="150"/>
        <end position="169"/>
    </location>
</feature>
<dbReference type="HAMAP" id="MF_01043">
    <property type="entry name" value="PlsY"/>
    <property type="match status" value="1"/>
</dbReference>
<keyword evidence="4 10" id="KW-0812">Transmembrane</keyword>
<keyword evidence="2 10" id="KW-0444">Lipid biosynthesis</keyword>
<comment type="catalytic activity">
    <reaction evidence="10">
        <text>an acyl phosphate + sn-glycerol 3-phosphate = a 1-acyl-sn-glycero-3-phosphate + phosphate</text>
        <dbReference type="Rhea" id="RHEA:34075"/>
        <dbReference type="ChEBI" id="CHEBI:43474"/>
        <dbReference type="ChEBI" id="CHEBI:57597"/>
        <dbReference type="ChEBI" id="CHEBI:57970"/>
        <dbReference type="ChEBI" id="CHEBI:59918"/>
        <dbReference type="EC" id="2.3.1.275"/>
    </reaction>
</comment>
<feature type="transmembrane region" description="Helical" evidence="10">
    <location>
        <begin position="55"/>
        <end position="76"/>
    </location>
</feature>
<feature type="transmembrane region" description="Helical" evidence="10">
    <location>
        <begin position="125"/>
        <end position="144"/>
    </location>
</feature>
<keyword evidence="12" id="KW-1185">Reference proteome</keyword>
<accession>A0ABT2M1J8</accession>
<comment type="subunit">
    <text evidence="10">Probably interacts with PlsX.</text>
</comment>
<keyword evidence="8 10" id="KW-0594">Phospholipid biosynthesis</keyword>
<keyword evidence="11" id="KW-0012">Acyltransferase</keyword>
<reference evidence="11" key="1">
    <citation type="submission" date="2022-09" db="EMBL/GenBank/DDBJ databases">
        <title>Eubacterium sp. LFL-14 isolated from human feces.</title>
        <authorList>
            <person name="Liu F."/>
        </authorList>
    </citation>
    <scope>NUCLEOTIDE SEQUENCE</scope>
    <source>
        <strain evidence="11">LFL-14</strain>
    </source>
</reference>
<keyword evidence="1 10" id="KW-1003">Cell membrane</keyword>
<proteinExistence type="inferred from homology"/>
<dbReference type="SMART" id="SM01207">
    <property type="entry name" value="G3P_acyltransf"/>
    <property type="match status" value="1"/>
</dbReference>
<dbReference type="Proteomes" id="UP001431199">
    <property type="component" value="Unassembled WGS sequence"/>
</dbReference>